<dbReference type="Pfam" id="PF12146">
    <property type="entry name" value="Hydrolase_4"/>
    <property type="match status" value="1"/>
</dbReference>
<dbReference type="GO" id="GO:0052689">
    <property type="term" value="F:carboxylic ester hydrolase activity"/>
    <property type="evidence" value="ECO:0007669"/>
    <property type="project" value="TreeGrafter"/>
</dbReference>
<accession>A0A2S1YQK2</accession>
<dbReference type="RefSeq" id="WP_109193766.1">
    <property type="nucleotide sequence ID" value="NZ_CP029255.1"/>
</dbReference>
<dbReference type="AlphaFoldDB" id="A0A2S1YQK2"/>
<dbReference type="Gene3D" id="3.40.50.1820">
    <property type="entry name" value="alpha/beta hydrolase"/>
    <property type="match status" value="1"/>
</dbReference>
<reference evidence="2 3" key="1">
    <citation type="submission" date="2018-05" db="EMBL/GenBank/DDBJ databases">
        <title>Genome sequencing of Flavobacterium sp. HYN0056.</title>
        <authorList>
            <person name="Yi H."/>
            <person name="Baek C."/>
        </authorList>
    </citation>
    <scope>NUCLEOTIDE SEQUENCE [LARGE SCALE GENOMIC DNA]</scope>
    <source>
        <strain evidence="2 3">HYN0056</strain>
    </source>
</reference>
<dbReference type="SUPFAM" id="SSF53474">
    <property type="entry name" value="alpha/beta-Hydrolases"/>
    <property type="match status" value="1"/>
</dbReference>
<feature type="domain" description="Serine aminopeptidase S33" evidence="1">
    <location>
        <begin position="61"/>
        <end position="157"/>
    </location>
</feature>
<proteinExistence type="predicted"/>
<dbReference type="PANTHER" id="PTHR43265:SF1">
    <property type="entry name" value="ESTERASE ESTD"/>
    <property type="match status" value="1"/>
</dbReference>
<dbReference type="InterPro" id="IPR022742">
    <property type="entry name" value="Hydrolase_4"/>
</dbReference>
<protein>
    <recommendedName>
        <fullName evidence="1">Serine aminopeptidase S33 domain-containing protein</fullName>
    </recommendedName>
</protein>
<keyword evidence="3" id="KW-1185">Reference proteome</keyword>
<sequence>MIKHFIFFFCLSVMSYSQESLQYEKELENQQNYNHYDISAIQENENFILRGSLITPKNSFEKVVVIVPGSGKDTRNNHFILAEGLLKNNLAVFRYDERGLGESEGVFSNVRNGITSKSWDLYFLIKSLKQTAILKNKKIILLGHSEGGMISVGALEKGATVDYLLQWAVPIFPRGAIFKYQIKTGVNKQERNLQYPDENTKYAAIDSIDKIVGQHSSLSNPDLKKIIIKSMKESGFKEKQFGWYISLPVYMDILRIDSRPFYKNISLPMLYVIGSEDRNVDPVGNVELLKSFKNNNIQMKVFDGLNHYLNNQELGVPDQSMYKINDEAEKYIINWILSQK</sequence>
<organism evidence="2 3">
    <name type="scientific">Flavobacterium crocinum</name>
    <dbReference type="NCBI Taxonomy" id="2183896"/>
    <lineage>
        <taxon>Bacteria</taxon>
        <taxon>Pseudomonadati</taxon>
        <taxon>Bacteroidota</taxon>
        <taxon>Flavobacteriia</taxon>
        <taxon>Flavobacteriales</taxon>
        <taxon>Flavobacteriaceae</taxon>
        <taxon>Flavobacterium</taxon>
    </lineage>
</organism>
<evidence type="ECO:0000313" key="3">
    <source>
        <dbReference type="Proteomes" id="UP000245250"/>
    </source>
</evidence>
<dbReference type="KEGG" id="fcr:HYN56_19805"/>
<dbReference type="Proteomes" id="UP000245250">
    <property type="component" value="Chromosome"/>
</dbReference>
<dbReference type="InterPro" id="IPR053145">
    <property type="entry name" value="AB_hydrolase_Est10"/>
</dbReference>
<gene>
    <name evidence="2" type="ORF">HYN56_19805</name>
</gene>
<evidence type="ECO:0000259" key="1">
    <source>
        <dbReference type="Pfam" id="PF12146"/>
    </source>
</evidence>
<evidence type="ECO:0000313" key="2">
    <source>
        <dbReference type="EMBL" id="AWK06349.1"/>
    </source>
</evidence>
<dbReference type="OrthoDB" id="9809549at2"/>
<dbReference type="InterPro" id="IPR029058">
    <property type="entry name" value="AB_hydrolase_fold"/>
</dbReference>
<name>A0A2S1YQK2_9FLAO</name>
<dbReference type="PANTHER" id="PTHR43265">
    <property type="entry name" value="ESTERASE ESTD"/>
    <property type="match status" value="1"/>
</dbReference>
<dbReference type="EMBL" id="CP029255">
    <property type="protein sequence ID" value="AWK06349.1"/>
    <property type="molecule type" value="Genomic_DNA"/>
</dbReference>